<evidence type="ECO:0000256" key="1">
    <source>
        <dbReference type="ARBA" id="ARBA00022801"/>
    </source>
</evidence>
<dbReference type="GO" id="GO:0006508">
    <property type="term" value="P:proteolysis"/>
    <property type="evidence" value="ECO:0007669"/>
    <property type="project" value="InterPro"/>
</dbReference>
<keyword evidence="1" id="KW-0378">Hydrolase</keyword>
<feature type="domain" description="Peptidase A2" evidence="2">
    <location>
        <begin position="30"/>
        <end position="105"/>
    </location>
</feature>
<dbReference type="PROSITE" id="PS50175">
    <property type="entry name" value="ASP_PROT_RETROV"/>
    <property type="match status" value="1"/>
</dbReference>
<gene>
    <name evidence="3" type="ORF">HGMM_OP4C122</name>
</gene>
<sequence length="145" mass="16548">MMEFPYVNRRGQYYPVVPVTLHHGDREIRTEALIDSGASISTFQGDLAEPLGLVLEQGEKIYLQGIGGRVLGYVHEVQLQIGTEQIRCKIVFSSELISSVNLLGRVGFFEHFFVSFDERNHKVIIKPYRAMLDSKKPRRGRRVAK</sequence>
<evidence type="ECO:0000313" key="3">
    <source>
        <dbReference type="EMBL" id="BAL59486.1"/>
    </source>
</evidence>
<dbReference type="Pfam" id="PF13650">
    <property type="entry name" value="Asp_protease_2"/>
    <property type="match status" value="1"/>
</dbReference>
<reference evidence="3" key="1">
    <citation type="journal article" date="2005" name="Environ. Microbiol.">
        <title>Genetic and functional properties of uncultivated thermophilic crenarchaeotes from a subsurface gold mine as revealed by analysis of genome fragments.</title>
        <authorList>
            <person name="Nunoura T."/>
            <person name="Hirayama H."/>
            <person name="Takami H."/>
            <person name="Oida H."/>
            <person name="Nishi S."/>
            <person name="Shimamura S."/>
            <person name="Suzuki Y."/>
            <person name="Inagaki F."/>
            <person name="Takai K."/>
            <person name="Nealson K.H."/>
            <person name="Horikoshi K."/>
        </authorList>
    </citation>
    <scope>NUCLEOTIDE SEQUENCE</scope>
</reference>
<dbReference type="InterPro" id="IPR021109">
    <property type="entry name" value="Peptidase_aspartic_dom_sf"/>
</dbReference>
<name>H5SV57_ACEAU</name>
<accession>H5SV57</accession>
<organism evidence="3">
    <name type="scientific">Acetithermum autotrophicum</name>
    <dbReference type="NCBI Taxonomy" id="1446466"/>
    <lineage>
        <taxon>Bacteria</taxon>
        <taxon>Candidatus Bipolaricaulota</taxon>
        <taxon>Candidatus Acetithermum</taxon>
    </lineage>
</organism>
<dbReference type="PROSITE" id="PS00141">
    <property type="entry name" value="ASP_PROTEASE"/>
    <property type="match status" value="1"/>
</dbReference>
<dbReference type="InterPro" id="IPR001995">
    <property type="entry name" value="Peptidase_A2_cat"/>
</dbReference>
<reference evidence="3" key="2">
    <citation type="journal article" date="2012" name="PLoS ONE">
        <title>A Deeply Branching Thermophilic Bacterium with an Ancient Acetyl-CoA Pathway Dominates a Subsurface Ecosystem.</title>
        <authorList>
            <person name="Takami H."/>
            <person name="Noguchi H."/>
            <person name="Takaki Y."/>
            <person name="Uchiyama I."/>
            <person name="Toyoda A."/>
            <person name="Nishi S."/>
            <person name="Chee G.-J."/>
            <person name="Arai W."/>
            <person name="Nunoura T."/>
            <person name="Itoh T."/>
            <person name="Hattori M."/>
            <person name="Takai K."/>
        </authorList>
    </citation>
    <scope>NUCLEOTIDE SEQUENCE</scope>
</reference>
<dbReference type="EMBL" id="AP011803">
    <property type="protein sequence ID" value="BAL59486.1"/>
    <property type="molecule type" value="Genomic_DNA"/>
</dbReference>
<protein>
    <submittedName>
        <fullName evidence="3">Hypothetical conserved protein</fullName>
    </submittedName>
</protein>
<proteinExistence type="predicted"/>
<dbReference type="GO" id="GO:0004190">
    <property type="term" value="F:aspartic-type endopeptidase activity"/>
    <property type="evidence" value="ECO:0007669"/>
    <property type="project" value="InterPro"/>
</dbReference>
<dbReference type="Gene3D" id="2.40.70.10">
    <property type="entry name" value="Acid Proteases"/>
    <property type="match status" value="1"/>
</dbReference>
<evidence type="ECO:0000259" key="2">
    <source>
        <dbReference type="PROSITE" id="PS50175"/>
    </source>
</evidence>
<dbReference type="InterPro" id="IPR001969">
    <property type="entry name" value="Aspartic_peptidase_AS"/>
</dbReference>
<dbReference type="AlphaFoldDB" id="H5SV57"/>
<dbReference type="SUPFAM" id="SSF50630">
    <property type="entry name" value="Acid proteases"/>
    <property type="match status" value="1"/>
</dbReference>